<evidence type="ECO:0000256" key="2">
    <source>
        <dbReference type="ARBA" id="ARBA00007755"/>
    </source>
</evidence>
<evidence type="ECO:0000256" key="5">
    <source>
        <dbReference type="ARBA" id="ARBA00022692"/>
    </source>
</evidence>
<keyword evidence="6 8" id="KW-1133">Transmembrane helix</keyword>
<feature type="transmembrane region" description="Helical" evidence="8">
    <location>
        <begin position="430"/>
        <end position="453"/>
    </location>
</feature>
<evidence type="ECO:0000256" key="6">
    <source>
        <dbReference type="ARBA" id="ARBA00022989"/>
    </source>
</evidence>
<organism evidence="10">
    <name type="scientific">uncultured Desulfovibrio sp</name>
    <dbReference type="NCBI Taxonomy" id="167968"/>
    <lineage>
        <taxon>Bacteria</taxon>
        <taxon>Pseudomonadati</taxon>
        <taxon>Thermodesulfobacteriota</taxon>
        <taxon>Desulfovibrionia</taxon>
        <taxon>Desulfovibrionales</taxon>
        <taxon>Desulfovibrionaceae</taxon>
        <taxon>Desulfovibrio</taxon>
        <taxon>environmental samples</taxon>
    </lineage>
</organism>
<keyword evidence="4" id="KW-1003">Cell membrane</keyword>
<dbReference type="AlphaFoldDB" id="A0A212JPC3"/>
<dbReference type="EMBL" id="FLUP01000001">
    <property type="protein sequence ID" value="SBW01304.1"/>
    <property type="molecule type" value="Genomic_DNA"/>
</dbReference>
<dbReference type="PANTHER" id="PTHR30252:SF3">
    <property type="entry name" value="PYRUVATE_PROTON SYMPORTER BTST"/>
    <property type="match status" value="1"/>
</dbReference>
<dbReference type="InterPro" id="IPR051605">
    <property type="entry name" value="CstA"/>
</dbReference>
<feature type="transmembrane region" description="Helical" evidence="8">
    <location>
        <begin position="258"/>
        <end position="279"/>
    </location>
</feature>
<feature type="transmembrane region" description="Helical" evidence="8">
    <location>
        <begin position="334"/>
        <end position="356"/>
    </location>
</feature>
<keyword evidence="5 8" id="KW-0812">Transmembrane</keyword>
<proteinExistence type="inferred from homology"/>
<feature type="transmembrane region" description="Helical" evidence="8">
    <location>
        <begin position="167"/>
        <end position="185"/>
    </location>
</feature>
<feature type="transmembrane region" description="Helical" evidence="8">
    <location>
        <begin position="6"/>
        <end position="27"/>
    </location>
</feature>
<dbReference type="RefSeq" id="WP_192113526.1">
    <property type="nucleotide sequence ID" value="NZ_CABUEN010000008.1"/>
</dbReference>
<protein>
    <submittedName>
        <fullName evidence="10">Carbon starvation protein A homolog</fullName>
    </submittedName>
</protein>
<feature type="domain" description="CstA N-terminal" evidence="9">
    <location>
        <begin position="8"/>
        <end position="550"/>
    </location>
</feature>
<evidence type="ECO:0000256" key="4">
    <source>
        <dbReference type="ARBA" id="ARBA00022475"/>
    </source>
</evidence>
<feature type="transmembrane region" description="Helical" evidence="8">
    <location>
        <begin position="299"/>
        <end position="322"/>
    </location>
</feature>
<feature type="transmembrane region" description="Helical" evidence="8">
    <location>
        <begin position="136"/>
        <end position="161"/>
    </location>
</feature>
<name>A0A212JPC3_9BACT</name>
<sequence length="613" mass="66109">MESLEHINAITLVFAALCIFAIAYRVYGIFLANKVLKLDAGRITPAVRFADGHDYVKTNEFVLYGHHFAAIAAAGPLVGPVLAAQFGYLPGALWILIGCVLGGAVHDMVVLFASVRHKGQSLSAIAQREVGPVTGTVAGIAVLCILILTLAGLSLACISAMHNAPWSLFIVVITMPIAMLMGLIMRFKQNSVLLASLVGLVLLVVGILSGHDLMQKDVLGWAFDWNRDTVALAIAGYGFLASVLPVWFLLVPRDYLSTYLKIGTILMLAVGIIFVQPILLMPTVTPFINGGGPVIGGPALPFIFITIACGAMSGFHAIIGTGTTPKMIGNERDILFVGYGAMLTEGFVAIMALIAACTLMPGDYFAINATPDKFSSLVAAHPALNTVDLGFFEEKIGLNLHARPGGAVSLAVGMAHIFHKIPYMDHLMAYWYNFAVMFEAVFILTAIDAGTRVGRFFLQEMLGKVYAPFGDKNWMPGVYITSFIFTSMWGYLMYTGNISNIWPLFGLSNQLLAGCALIVCTSMLLRMNRGKLSLVTAIPGIFLTAVTFWAGYLQVTTTYIPGGKYLLAFLACLVMVLMVFVLVGTIRRWIELMNTTGTVNDAYGEPVRALAEE</sequence>
<feature type="transmembrane region" description="Helical" evidence="8">
    <location>
        <begin position="532"/>
        <end position="553"/>
    </location>
</feature>
<feature type="transmembrane region" description="Helical" evidence="8">
    <location>
        <begin position="565"/>
        <end position="586"/>
    </location>
</feature>
<reference evidence="10" key="1">
    <citation type="submission" date="2016-04" db="EMBL/GenBank/DDBJ databases">
        <authorList>
            <person name="Evans L.H."/>
            <person name="Alamgir A."/>
            <person name="Owens N."/>
            <person name="Weber N.D."/>
            <person name="Virtaneva K."/>
            <person name="Barbian K."/>
            <person name="Babar A."/>
            <person name="Rosenke K."/>
        </authorList>
    </citation>
    <scope>NUCLEOTIDE SEQUENCE</scope>
    <source>
        <strain evidence="10">92-2</strain>
    </source>
</reference>
<feature type="transmembrane region" description="Helical" evidence="8">
    <location>
        <begin position="192"/>
        <end position="210"/>
    </location>
</feature>
<feature type="transmembrane region" description="Helical" evidence="8">
    <location>
        <begin position="230"/>
        <end position="251"/>
    </location>
</feature>
<keyword evidence="3" id="KW-0813">Transport</keyword>
<keyword evidence="7 8" id="KW-0472">Membrane</keyword>
<dbReference type="GO" id="GO:0005886">
    <property type="term" value="C:plasma membrane"/>
    <property type="evidence" value="ECO:0007669"/>
    <property type="project" value="UniProtKB-SubCell"/>
</dbReference>
<feature type="transmembrane region" description="Helical" evidence="8">
    <location>
        <begin position="504"/>
        <end position="525"/>
    </location>
</feature>
<feature type="transmembrane region" description="Helical" evidence="8">
    <location>
        <begin position="474"/>
        <end position="492"/>
    </location>
</feature>
<evidence type="ECO:0000259" key="9">
    <source>
        <dbReference type="Pfam" id="PF02554"/>
    </source>
</evidence>
<dbReference type="InterPro" id="IPR003706">
    <property type="entry name" value="CstA_N"/>
</dbReference>
<accession>A0A212JPC3</accession>
<feature type="transmembrane region" description="Helical" evidence="8">
    <location>
        <begin position="61"/>
        <end position="86"/>
    </location>
</feature>
<comment type="subcellular location">
    <subcellularLocation>
        <location evidence="1">Cell membrane</location>
        <topology evidence="1">Multi-pass membrane protein</topology>
    </subcellularLocation>
</comment>
<evidence type="ECO:0000256" key="8">
    <source>
        <dbReference type="SAM" id="Phobius"/>
    </source>
</evidence>
<dbReference type="GO" id="GO:0009267">
    <property type="term" value="P:cellular response to starvation"/>
    <property type="evidence" value="ECO:0007669"/>
    <property type="project" value="InterPro"/>
</dbReference>
<dbReference type="Pfam" id="PF02554">
    <property type="entry name" value="CstA"/>
    <property type="match status" value="1"/>
</dbReference>
<gene>
    <name evidence="10" type="primary">cstA</name>
    <name evidence="10" type="ORF">KM92DES2_11474</name>
</gene>
<evidence type="ECO:0000256" key="1">
    <source>
        <dbReference type="ARBA" id="ARBA00004651"/>
    </source>
</evidence>
<evidence type="ECO:0000256" key="7">
    <source>
        <dbReference type="ARBA" id="ARBA00023136"/>
    </source>
</evidence>
<dbReference type="PANTHER" id="PTHR30252">
    <property type="entry name" value="INNER MEMBRANE PEPTIDE TRANSPORTER"/>
    <property type="match status" value="1"/>
</dbReference>
<feature type="transmembrane region" description="Helical" evidence="8">
    <location>
        <begin position="92"/>
        <end position="115"/>
    </location>
</feature>
<evidence type="ECO:0000313" key="10">
    <source>
        <dbReference type="EMBL" id="SBW01304.1"/>
    </source>
</evidence>
<comment type="similarity">
    <text evidence="2">Belongs to the peptide transporter carbon starvation (CstA) (TC 2.A.114) family.</text>
</comment>
<evidence type="ECO:0000256" key="3">
    <source>
        <dbReference type="ARBA" id="ARBA00022448"/>
    </source>
</evidence>